<keyword evidence="4" id="KW-0378">Hydrolase</keyword>
<dbReference type="EMBL" id="JAWZYT010001723">
    <property type="protein sequence ID" value="KAK4309717.1"/>
    <property type="molecule type" value="Genomic_DNA"/>
</dbReference>
<dbReference type="Proteomes" id="UP001292094">
    <property type="component" value="Unassembled WGS sequence"/>
</dbReference>
<accession>A0AAE1PMA3</accession>
<evidence type="ECO:0000256" key="7">
    <source>
        <dbReference type="PIRSR" id="PIRSR031051-2"/>
    </source>
</evidence>
<sequence>MLKYALNSNLQKYFTEASRRRVSEQLRKPTVISAEMADRKECKVLVALDFDHTVIDNNSDTYVCKLAPGGCIPDHLKVLYRKDGWTQYMGEIFKLLHSNQVTREDILTCLTEISLTPGMRDLLTGLPRKDTEFIIISDANYVFIDHILKHLGLRDLFKEVYTNPAEFDEGGCLRVNMYHLQDWCSLSTKNLCKGDILTNYIKSREEQNIVFKTVAYIGDGTNDFCPGLRLKGGDMVFPRRGYSLTDYIAKMEMKGVQLEAEICVWDSGKEILEQLLKCYQNLNESRVPVPRLREPSAFTNL</sequence>
<evidence type="ECO:0000256" key="8">
    <source>
        <dbReference type="PIRSR" id="PIRSR031051-3"/>
    </source>
</evidence>
<dbReference type="InterPro" id="IPR023214">
    <property type="entry name" value="HAD_sf"/>
</dbReference>
<comment type="similarity">
    <text evidence="2">Belongs to the HAD-like hydrolase superfamily. PHOSPHO family.</text>
</comment>
<dbReference type="GO" id="GO:0046872">
    <property type="term" value="F:metal ion binding"/>
    <property type="evidence" value="ECO:0007669"/>
    <property type="project" value="UniProtKB-KW"/>
</dbReference>
<dbReference type="NCBIfam" id="TIGR01489">
    <property type="entry name" value="DKMTPPase-SF"/>
    <property type="match status" value="1"/>
</dbReference>
<name>A0AAE1PMA3_9EUCA</name>
<dbReference type="SUPFAM" id="SSF56784">
    <property type="entry name" value="HAD-like"/>
    <property type="match status" value="1"/>
</dbReference>
<comment type="caution">
    <text evidence="9">The sequence shown here is derived from an EMBL/GenBank/DDBJ whole genome shotgun (WGS) entry which is preliminary data.</text>
</comment>
<dbReference type="PANTHER" id="PTHR20889">
    <property type="entry name" value="PHOSPHATASE, ORPHAN 1, 2"/>
    <property type="match status" value="1"/>
</dbReference>
<proteinExistence type="inferred from homology"/>
<keyword evidence="5 8" id="KW-0460">Magnesium</keyword>
<dbReference type="NCBIfam" id="TIGR01488">
    <property type="entry name" value="HAD-SF-IB"/>
    <property type="match status" value="1"/>
</dbReference>
<evidence type="ECO:0008006" key="11">
    <source>
        <dbReference type="Google" id="ProtNLM"/>
    </source>
</evidence>
<dbReference type="GO" id="GO:0016791">
    <property type="term" value="F:phosphatase activity"/>
    <property type="evidence" value="ECO:0007669"/>
    <property type="project" value="InterPro"/>
</dbReference>
<evidence type="ECO:0000256" key="4">
    <source>
        <dbReference type="ARBA" id="ARBA00022801"/>
    </source>
</evidence>
<gene>
    <name evidence="9" type="ORF">Pmani_018647</name>
</gene>
<dbReference type="PANTHER" id="PTHR20889:SF12">
    <property type="entry name" value="LP01149P"/>
    <property type="match status" value="1"/>
</dbReference>
<feature type="active site" description="Proton donor" evidence="6">
    <location>
        <position position="51"/>
    </location>
</feature>
<dbReference type="AlphaFoldDB" id="A0AAE1PMA3"/>
<keyword evidence="3 8" id="KW-0479">Metal-binding</keyword>
<dbReference type="InterPro" id="IPR006384">
    <property type="entry name" value="HAD_hydro_PyrdxlP_Pase-like"/>
</dbReference>
<reference evidence="9" key="1">
    <citation type="submission" date="2023-11" db="EMBL/GenBank/DDBJ databases">
        <title>Genome assemblies of two species of porcelain crab, Petrolisthes cinctipes and Petrolisthes manimaculis (Anomura: Porcellanidae).</title>
        <authorList>
            <person name="Angst P."/>
        </authorList>
    </citation>
    <scope>NUCLEOTIDE SEQUENCE</scope>
    <source>
        <strain evidence="9">PB745_02</strain>
        <tissue evidence="9">Gill</tissue>
    </source>
</reference>
<evidence type="ECO:0000256" key="6">
    <source>
        <dbReference type="PIRSR" id="PIRSR031051-1"/>
    </source>
</evidence>
<feature type="binding site" evidence="8">
    <location>
        <position position="49"/>
    </location>
    <ligand>
        <name>Mg(2+)</name>
        <dbReference type="ChEBI" id="CHEBI:18420"/>
    </ligand>
</feature>
<dbReference type="Pfam" id="PF06888">
    <property type="entry name" value="Put_Phosphatase"/>
    <property type="match status" value="1"/>
</dbReference>
<dbReference type="InterPro" id="IPR016965">
    <property type="entry name" value="Pase_PHOSPHO-typ"/>
</dbReference>
<evidence type="ECO:0000313" key="10">
    <source>
        <dbReference type="Proteomes" id="UP001292094"/>
    </source>
</evidence>
<feature type="binding site" evidence="7">
    <location>
        <position position="138"/>
    </location>
    <ligand>
        <name>substrate</name>
    </ligand>
</feature>
<feature type="binding site" evidence="8">
    <location>
        <position position="219"/>
    </location>
    <ligand>
        <name>Mg(2+)</name>
        <dbReference type="ChEBI" id="CHEBI:18420"/>
    </ligand>
</feature>
<dbReference type="InterPro" id="IPR036412">
    <property type="entry name" value="HAD-like_sf"/>
</dbReference>
<dbReference type="PIRSF" id="PIRSF031051">
    <property type="entry name" value="PyrdxlP_Pase_PHOSPHO2"/>
    <property type="match status" value="1"/>
</dbReference>
<keyword evidence="10" id="KW-1185">Reference proteome</keyword>
<organism evidence="9 10">
    <name type="scientific">Petrolisthes manimaculis</name>
    <dbReference type="NCBI Taxonomy" id="1843537"/>
    <lineage>
        <taxon>Eukaryota</taxon>
        <taxon>Metazoa</taxon>
        <taxon>Ecdysozoa</taxon>
        <taxon>Arthropoda</taxon>
        <taxon>Crustacea</taxon>
        <taxon>Multicrustacea</taxon>
        <taxon>Malacostraca</taxon>
        <taxon>Eumalacostraca</taxon>
        <taxon>Eucarida</taxon>
        <taxon>Decapoda</taxon>
        <taxon>Pleocyemata</taxon>
        <taxon>Anomura</taxon>
        <taxon>Galatheoidea</taxon>
        <taxon>Porcellanidae</taxon>
        <taxon>Petrolisthes</taxon>
    </lineage>
</organism>
<evidence type="ECO:0000256" key="1">
    <source>
        <dbReference type="ARBA" id="ARBA00001946"/>
    </source>
</evidence>
<protein>
    <recommendedName>
        <fullName evidence="11">Pyridoxal phosphate phosphatase PHOSPHO2</fullName>
    </recommendedName>
</protein>
<feature type="active site" description="Nucleophile" evidence="6">
    <location>
        <position position="49"/>
    </location>
</feature>
<evidence type="ECO:0000256" key="5">
    <source>
        <dbReference type="ARBA" id="ARBA00022842"/>
    </source>
</evidence>
<evidence type="ECO:0000313" key="9">
    <source>
        <dbReference type="EMBL" id="KAK4309717.1"/>
    </source>
</evidence>
<evidence type="ECO:0000256" key="3">
    <source>
        <dbReference type="ARBA" id="ARBA00022723"/>
    </source>
</evidence>
<dbReference type="Gene3D" id="3.40.50.1000">
    <property type="entry name" value="HAD superfamily/HAD-like"/>
    <property type="match status" value="1"/>
</dbReference>
<evidence type="ECO:0000256" key="2">
    <source>
        <dbReference type="ARBA" id="ARBA00008541"/>
    </source>
</evidence>
<feature type="binding site" evidence="7">
    <location>
        <position position="60"/>
    </location>
    <ligand>
        <name>substrate</name>
    </ligand>
</feature>
<feature type="binding site" evidence="8">
    <location>
        <position position="51"/>
    </location>
    <ligand>
        <name>Mg(2+)</name>
        <dbReference type="ChEBI" id="CHEBI:18420"/>
    </ligand>
</feature>
<comment type="cofactor">
    <cofactor evidence="1 8">
        <name>Mg(2+)</name>
        <dbReference type="ChEBI" id="CHEBI:18420"/>
    </cofactor>
</comment>